<accession>A0A8J8MGJ5</accession>
<dbReference type="Gene3D" id="3.50.50.60">
    <property type="entry name" value="FAD/NAD(P)-binding domain"/>
    <property type="match status" value="1"/>
</dbReference>
<keyword evidence="9 12" id="KW-0560">Oxidoreductase</keyword>
<keyword evidence="6 12" id="KW-0285">Flavoprotein</keyword>
<evidence type="ECO:0000256" key="2">
    <source>
        <dbReference type="ARBA" id="ARBA00004950"/>
    </source>
</evidence>
<evidence type="ECO:0000313" key="15">
    <source>
        <dbReference type="Proteomes" id="UP000683246"/>
    </source>
</evidence>
<sequence>MREYVIPFDTAHIPKKYADVVIIGSGIAGLYTALRLPSHMDILLVSKGSYKETNSYLAQGGIATSFGEGTHEQFYKDTMICGKGESDTRAVWAMIHGASENIGALEALGVPFDKDEKGQFLFGKEGAHRVSRIIRSGDHTGKSIMDVLYHRVKEKDNIHILDNVFAIDLLTQNQQCMGVLIMNKGKVSAIYARATVLNTGGIGNLYAHTTNAKGIQGDGIAMVLRAKGQVKNMSYTQFHPTVYYNPHHRQKQSFLISEAVRGEGALLYNEKGERFMENVHPMKELAPRDIVSKAIMEQLRKQKKPYVDLDITHLQEEQLKERFPTIFSFLKGYGINMATDYIPVAPNMHYFMGGIKVNIDGQTSIHHLYACGECACTGVHGKNRLASNSLLEAIVFGNRIAKGIHTWWDKEPIAFKDIRCTAFHSNHAIMESQETISYWMEHYFSLNRSMEHVEHLQKQINGLNRSNKNKLTVEDIEKMNAVLVIQAMIKDDMQKRESLEGMTYGTTAKS</sequence>
<dbReference type="InterPro" id="IPR027477">
    <property type="entry name" value="Succ_DH/fumarate_Rdtase_cat_sf"/>
</dbReference>
<dbReference type="RefSeq" id="WP_212696558.1">
    <property type="nucleotide sequence ID" value="NZ_CP058649.1"/>
</dbReference>
<evidence type="ECO:0000256" key="1">
    <source>
        <dbReference type="ARBA" id="ARBA00001974"/>
    </source>
</evidence>
<proteinExistence type="inferred from homology"/>
<name>A0A8J8MGJ5_9FIRM</name>
<evidence type="ECO:0000256" key="8">
    <source>
        <dbReference type="ARBA" id="ARBA00022827"/>
    </source>
</evidence>
<evidence type="ECO:0000256" key="6">
    <source>
        <dbReference type="ARBA" id="ARBA00022630"/>
    </source>
</evidence>
<dbReference type="AlphaFoldDB" id="A0A8J8MGJ5"/>
<dbReference type="InterPro" id="IPR003953">
    <property type="entry name" value="FAD-dep_OxRdtase_2_FAD-bd"/>
</dbReference>
<dbReference type="FunFam" id="3.90.700.10:FF:000002">
    <property type="entry name" value="L-aspartate oxidase"/>
    <property type="match status" value="1"/>
</dbReference>
<dbReference type="EC" id="1.4.3.16" evidence="4 11"/>
<dbReference type="Proteomes" id="UP000683246">
    <property type="component" value="Chromosome"/>
</dbReference>
<dbReference type="Pfam" id="PF00890">
    <property type="entry name" value="FAD_binding_2"/>
    <property type="match status" value="1"/>
</dbReference>
<evidence type="ECO:0000256" key="9">
    <source>
        <dbReference type="ARBA" id="ARBA00023002"/>
    </source>
</evidence>
<dbReference type="GO" id="GO:0008734">
    <property type="term" value="F:L-aspartate oxidase activity"/>
    <property type="evidence" value="ECO:0007669"/>
    <property type="project" value="UniProtKB-UniRule"/>
</dbReference>
<dbReference type="GO" id="GO:0005737">
    <property type="term" value="C:cytoplasm"/>
    <property type="evidence" value="ECO:0007669"/>
    <property type="project" value="UniProtKB-SubCell"/>
</dbReference>
<dbReference type="NCBIfam" id="TIGR00551">
    <property type="entry name" value="nadB"/>
    <property type="match status" value="1"/>
</dbReference>
<dbReference type="Gene3D" id="3.90.700.10">
    <property type="entry name" value="Succinate dehydrogenase/fumarate reductase flavoprotein, catalytic domain"/>
    <property type="match status" value="1"/>
</dbReference>
<dbReference type="PRINTS" id="PR00368">
    <property type="entry name" value="FADPNR"/>
</dbReference>
<comment type="cofactor">
    <cofactor evidence="1 12">
        <name>FAD</name>
        <dbReference type="ChEBI" id="CHEBI:57692"/>
    </cofactor>
</comment>
<evidence type="ECO:0000256" key="10">
    <source>
        <dbReference type="ARBA" id="ARBA00048305"/>
    </source>
</evidence>
<comment type="subcellular location">
    <subcellularLocation>
        <location evidence="12">Cytoplasm</location>
    </subcellularLocation>
</comment>
<keyword evidence="7 12" id="KW-0662">Pyridine nucleotide biosynthesis</keyword>
<dbReference type="GO" id="GO:0034628">
    <property type="term" value="P:'de novo' NAD+ biosynthetic process from L-aspartate"/>
    <property type="evidence" value="ECO:0007669"/>
    <property type="project" value="TreeGrafter"/>
</dbReference>
<gene>
    <name evidence="14" type="ORF">HZI73_01805</name>
</gene>
<comment type="function">
    <text evidence="12">Catalyzes the oxidation of L-aspartate to iminoaspartate.</text>
</comment>
<dbReference type="KEGG" id="vpy:HZI73_01805"/>
<keyword evidence="8 12" id="KW-0274">FAD</keyword>
<evidence type="ECO:0000256" key="11">
    <source>
        <dbReference type="NCBIfam" id="TIGR00551"/>
    </source>
</evidence>
<dbReference type="EMBL" id="CP058649">
    <property type="protein sequence ID" value="QUI21097.1"/>
    <property type="molecule type" value="Genomic_DNA"/>
</dbReference>
<protein>
    <recommendedName>
        <fullName evidence="5 11">L-aspartate oxidase</fullName>
        <ecNumber evidence="4 11">1.4.3.16</ecNumber>
    </recommendedName>
</protein>
<dbReference type="PANTHER" id="PTHR42716:SF2">
    <property type="entry name" value="L-ASPARTATE OXIDASE, CHLOROPLASTIC"/>
    <property type="match status" value="1"/>
</dbReference>
<evidence type="ECO:0000256" key="7">
    <source>
        <dbReference type="ARBA" id="ARBA00022642"/>
    </source>
</evidence>
<dbReference type="UniPathway" id="UPA00253">
    <property type="reaction ID" value="UER00326"/>
</dbReference>
<evidence type="ECO:0000256" key="3">
    <source>
        <dbReference type="ARBA" id="ARBA00008562"/>
    </source>
</evidence>
<dbReference type="SUPFAM" id="SSF56425">
    <property type="entry name" value="Succinate dehydrogenase/fumarate reductase flavoprotein, catalytic domain"/>
    <property type="match status" value="1"/>
</dbReference>
<evidence type="ECO:0000259" key="13">
    <source>
        <dbReference type="Pfam" id="PF00890"/>
    </source>
</evidence>
<comment type="similarity">
    <text evidence="3 12">Belongs to the FAD-dependent oxidoreductase 2 family. NadB subfamily.</text>
</comment>
<dbReference type="PANTHER" id="PTHR42716">
    <property type="entry name" value="L-ASPARTATE OXIDASE"/>
    <property type="match status" value="1"/>
</dbReference>
<evidence type="ECO:0000256" key="5">
    <source>
        <dbReference type="ARBA" id="ARBA00021901"/>
    </source>
</evidence>
<reference evidence="14" key="1">
    <citation type="submission" date="2020-07" db="EMBL/GenBank/DDBJ databases">
        <title>Vallitalea pronyensis genome.</title>
        <authorList>
            <person name="Postec A."/>
        </authorList>
    </citation>
    <scope>NUCLEOTIDE SEQUENCE</scope>
    <source>
        <strain evidence="14">FatNI3</strain>
    </source>
</reference>
<keyword evidence="15" id="KW-1185">Reference proteome</keyword>
<comment type="catalytic activity">
    <reaction evidence="10">
        <text>L-aspartate + O2 = iminosuccinate + H2O2</text>
        <dbReference type="Rhea" id="RHEA:25876"/>
        <dbReference type="ChEBI" id="CHEBI:15379"/>
        <dbReference type="ChEBI" id="CHEBI:16240"/>
        <dbReference type="ChEBI" id="CHEBI:29991"/>
        <dbReference type="ChEBI" id="CHEBI:77875"/>
        <dbReference type="EC" id="1.4.3.16"/>
    </reaction>
    <physiologicalReaction direction="left-to-right" evidence="10">
        <dbReference type="Rhea" id="RHEA:25877"/>
    </physiologicalReaction>
</comment>
<dbReference type="NCBIfam" id="NF004820">
    <property type="entry name" value="PRK06175.1"/>
    <property type="match status" value="1"/>
</dbReference>
<dbReference type="SUPFAM" id="SSF51905">
    <property type="entry name" value="FAD/NAD(P)-binding domain"/>
    <property type="match status" value="1"/>
</dbReference>
<evidence type="ECO:0000256" key="12">
    <source>
        <dbReference type="RuleBase" id="RU362049"/>
    </source>
</evidence>
<feature type="domain" description="FAD-dependent oxidoreductase 2 FAD-binding" evidence="13">
    <location>
        <begin position="19"/>
        <end position="390"/>
    </location>
</feature>
<dbReference type="InterPro" id="IPR005288">
    <property type="entry name" value="NadB"/>
</dbReference>
<organism evidence="14 15">
    <name type="scientific">Vallitalea pronyensis</name>
    <dbReference type="NCBI Taxonomy" id="1348613"/>
    <lineage>
        <taxon>Bacteria</taxon>
        <taxon>Bacillati</taxon>
        <taxon>Bacillota</taxon>
        <taxon>Clostridia</taxon>
        <taxon>Lachnospirales</taxon>
        <taxon>Vallitaleaceae</taxon>
        <taxon>Vallitalea</taxon>
    </lineage>
</organism>
<comment type="pathway">
    <text evidence="2 12">Cofactor biosynthesis; NAD(+) biosynthesis; iminoaspartate from L-aspartate (oxidase route): step 1/1.</text>
</comment>
<dbReference type="InterPro" id="IPR036188">
    <property type="entry name" value="FAD/NAD-bd_sf"/>
</dbReference>
<evidence type="ECO:0000313" key="14">
    <source>
        <dbReference type="EMBL" id="QUI21097.1"/>
    </source>
</evidence>
<evidence type="ECO:0000256" key="4">
    <source>
        <dbReference type="ARBA" id="ARBA00012173"/>
    </source>
</evidence>
<dbReference type="GO" id="GO:0033765">
    <property type="term" value="F:steroid dehydrogenase activity, acting on the CH-CH group of donors"/>
    <property type="evidence" value="ECO:0007669"/>
    <property type="project" value="UniProtKB-ARBA"/>
</dbReference>